<proteinExistence type="predicted"/>
<dbReference type="AlphaFoldDB" id="W2M4U1"/>
<reference evidence="1" key="1">
    <citation type="submission" date="2013-11" db="EMBL/GenBank/DDBJ databases">
        <title>The Genome Sequence of Phytophthora parasitica IAC_01/95.</title>
        <authorList>
            <consortium name="The Broad Institute Genomics Platform"/>
            <person name="Russ C."/>
            <person name="Tyler B."/>
            <person name="Panabieres F."/>
            <person name="Shan W."/>
            <person name="Tripathy S."/>
            <person name="Grunwald N."/>
            <person name="Machado M."/>
            <person name="Johnson C.S."/>
            <person name="Arredondo F."/>
            <person name="Hong C."/>
            <person name="Coffey M."/>
            <person name="Young S.K."/>
            <person name="Zeng Q."/>
            <person name="Gargeya S."/>
            <person name="Fitzgerald M."/>
            <person name="Abouelleil A."/>
            <person name="Alvarado L."/>
            <person name="Chapman S.B."/>
            <person name="Gainer-Dewar J."/>
            <person name="Goldberg J."/>
            <person name="Griggs A."/>
            <person name="Gujja S."/>
            <person name="Hansen M."/>
            <person name="Howarth C."/>
            <person name="Imamovic A."/>
            <person name="Ireland A."/>
            <person name="Larimer J."/>
            <person name="McCowan C."/>
            <person name="Murphy C."/>
            <person name="Pearson M."/>
            <person name="Poon T.W."/>
            <person name="Priest M."/>
            <person name="Roberts A."/>
            <person name="Saif S."/>
            <person name="Shea T."/>
            <person name="Sykes S."/>
            <person name="Wortman J."/>
            <person name="Nusbaum C."/>
            <person name="Birren B."/>
        </authorList>
    </citation>
    <scope>NUCLEOTIDE SEQUENCE [LARGE SCALE GENOMIC DNA]</scope>
    <source>
        <strain evidence="1">IAC_01/95</strain>
    </source>
</reference>
<name>W2M4U1_PHYNI</name>
<organism evidence="1">
    <name type="scientific">Phytophthora nicotianae</name>
    <name type="common">Potato buckeye rot agent</name>
    <name type="synonym">Phytophthora parasitica</name>
    <dbReference type="NCBI Taxonomy" id="4792"/>
    <lineage>
        <taxon>Eukaryota</taxon>
        <taxon>Sar</taxon>
        <taxon>Stramenopiles</taxon>
        <taxon>Oomycota</taxon>
        <taxon>Peronosporomycetes</taxon>
        <taxon>Peronosporales</taxon>
        <taxon>Peronosporaceae</taxon>
        <taxon>Phytophthora</taxon>
    </lineage>
</organism>
<protein>
    <recommendedName>
        <fullName evidence="2">Ubiquitin-like protease family profile domain-containing protein</fullName>
    </recommendedName>
</protein>
<dbReference type="Proteomes" id="UP000054532">
    <property type="component" value="Unassembled WGS sequence"/>
</dbReference>
<sequence length="63" mass="7408">MVKHVPDFAPRTYRVQRVESDLGVQVDSYNCDVYVLLAFEAYAGAQDLTLINRKELQYLCYRY</sequence>
<accession>W2M4U1</accession>
<evidence type="ECO:0000313" key="1">
    <source>
        <dbReference type="EMBL" id="ETM30618.1"/>
    </source>
</evidence>
<dbReference type="EMBL" id="KI696941">
    <property type="protein sequence ID" value="ETM30618.1"/>
    <property type="molecule type" value="Genomic_DNA"/>
</dbReference>
<evidence type="ECO:0008006" key="2">
    <source>
        <dbReference type="Google" id="ProtNLM"/>
    </source>
</evidence>
<gene>
    <name evidence="1" type="ORF">L914_21708</name>
</gene>